<feature type="region of interest" description="Disordered" evidence="1">
    <location>
        <begin position="1"/>
        <end position="46"/>
    </location>
</feature>
<gene>
    <name evidence="2" type="ORF">H2200_004292</name>
</gene>
<feature type="compositionally biased region" description="Basic residues" evidence="1">
    <location>
        <begin position="7"/>
        <end position="19"/>
    </location>
</feature>
<comment type="caution">
    <text evidence="2">The sequence shown here is derived from an EMBL/GenBank/DDBJ whole genome shotgun (WGS) entry which is preliminary data.</text>
</comment>
<evidence type="ECO:0000313" key="3">
    <source>
        <dbReference type="Proteomes" id="UP001172673"/>
    </source>
</evidence>
<sequence>MSSHQPRGFRHRLPPRRIQNRPSPPSPSKDSTAQKKFDPETGQVYSEIEIRPRRGKHQDWIRDFNTPHVVTKPAPNAKGARSLADIARSKVVKEFRNLTFEHFVSIPWAIAEKIWVQTVASRSETFHTWRTLAAAYPDAEEFGQRQYRYLIRLKQPSLPMMEYYRGITSSEAKWLTCLRVSPKRLNTQDLVSIHTITNITVLDLSDTGNEHSDIGSIFNERVMISWAQLAASGQAFQNLRVILFGWQQELEHWIFKYTHHFPSLCHIIMTDCPKLHQKNRAEWEPISEAAGWEARRAKRSAKSLRPIIKSEDFAFGSVSGSYYDSQDLFDHLAHSRRPNFTQTLPLLEVWLSTPRQWNHIIDDFPAHRTIWFDNIRTRSPGSAGNAQLSSNREQIKRARNQEQVAGTASPPPKRGPQTRPIARSNGRNLAEVLKEFQA</sequence>
<reference evidence="2" key="1">
    <citation type="submission" date="2022-10" db="EMBL/GenBank/DDBJ databases">
        <title>Culturing micro-colonial fungi from biological soil crusts in the Mojave desert and describing Neophaeococcomyces mojavensis, and introducing the new genera and species Taxawa tesnikishii.</title>
        <authorList>
            <person name="Kurbessoian T."/>
            <person name="Stajich J.E."/>
        </authorList>
    </citation>
    <scope>NUCLEOTIDE SEQUENCE</scope>
    <source>
        <strain evidence="2">TK_41</strain>
    </source>
</reference>
<name>A0AA38XD01_9EURO</name>
<dbReference type="AlphaFoldDB" id="A0AA38XD01"/>
<evidence type="ECO:0000313" key="2">
    <source>
        <dbReference type="EMBL" id="KAJ9611109.1"/>
    </source>
</evidence>
<accession>A0AA38XD01</accession>
<keyword evidence="3" id="KW-1185">Reference proteome</keyword>
<organism evidence="2 3">
    <name type="scientific">Cladophialophora chaetospira</name>
    <dbReference type="NCBI Taxonomy" id="386627"/>
    <lineage>
        <taxon>Eukaryota</taxon>
        <taxon>Fungi</taxon>
        <taxon>Dikarya</taxon>
        <taxon>Ascomycota</taxon>
        <taxon>Pezizomycotina</taxon>
        <taxon>Eurotiomycetes</taxon>
        <taxon>Chaetothyriomycetidae</taxon>
        <taxon>Chaetothyriales</taxon>
        <taxon>Herpotrichiellaceae</taxon>
        <taxon>Cladophialophora</taxon>
    </lineage>
</organism>
<dbReference type="EMBL" id="JAPDRK010000006">
    <property type="protein sequence ID" value="KAJ9611109.1"/>
    <property type="molecule type" value="Genomic_DNA"/>
</dbReference>
<proteinExistence type="predicted"/>
<feature type="compositionally biased region" description="Polar residues" evidence="1">
    <location>
        <begin position="380"/>
        <end position="392"/>
    </location>
</feature>
<protein>
    <submittedName>
        <fullName evidence="2">Uncharacterized protein</fullName>
    </submittedName>
</protein>
<feature type="region of interest" description="Disordered" evidence="1">
    <location>
        <begin position="380"/>
        <end position="426"/>
    </location>
</feature>
<dbReference type="Proteomes" id="UP001172673">
    <property type="component" value="Unassembled WGS sequence"/>
</dbReference>
<evidence type="ECO:0000256" key="1">
    <source>
        <dbReference type="SAM" id="MobiDB-lite"/>
    </source>
</evidence>